<dbReference type="InParanoid" id="K5W719"/>
<sequence>MRFTTAFALLIAAAIPSVLALPAPAPAPQSIDRPVIEHEHPHLTVRYATSGFRKRQDGGNARSGNSGDVSGGDVINEGDGDGTITNDDSSTGGVGGTTSSGNAIGGAGYGFGNGGDAETGNAGDAFGGSVVNSGGNVDNTGGGSTGGTGGTSTSGTAVGGDAGNGYDDFNDYEGFD</sequence>
<dbReference type="Proteomes" id="UP000008370">
    <property type="component" value="Unassembled WGS sequence"/>
</dbReference>
<dbReference type="GeneID" id="18917079"/>
<evidence type="ECO:0000256" key="1">
    <source>
        <dbReference type="SAM" id="MobiDB-lite"/>
    </source>
</evidence>
<feature type="region of interest" description="Disordered" evidence="1">
    <location>
        <begin position="130"/>
        <end position="176"/>
    </location>
</feature>
<feature type="signal peptide" evidence="2">
    <location>
        <begin position="1"/>
        <end position="20"/>
    </location>
</feature>
<proteinExistence type="predicted"/>
<dbReference type="HOGENOM" id="CLU_1525707_0_0_1"/>
<gene>
    <name evidence="3" type="ORF">PHACADRAFT_25829</name>
</gene>
<feature type="region of interest" description="Disordered" evidence="1">
    <location>
        <begin position="47"/>
        <end position="101"/>
    </location>
</feature>
<feature type="chain" id="PRO_5003890564" evidence="2">
    <location>
        <begin position="21"/>
        <end position="176"/>
    </location>
</feature>
<evidence type="ECO:0000313" key="4">
    <source>
        <dbReference type="Proteomes" id="UP000008370"/>
    </source>
</evidence>
<accession>K5W719</accession>
<feature type="compositionally biased region" description="Low complexity" evidence="1">
    <location>
        <begin position="63"/>
        <end position="74"/>
    </location>
</feature>
<dbReference type="KEGG" id="pco:PHACADRAFT_25829"/>
<organism evidence="3 4">
    <name type="scientific">Phanerochaete carnosa (strain HHB-10118-sp)</name>
    <name type="common">White-rot fungus</name>
    <name type="synonym">Peniophora carnosa</name>
    <dbReference type="NCBI Taxonomy" id="650164"/>
    <lineage>
        <taxon>Eukaryota</taxon>
        <taxon>Fungi</taxon>
        <taxon>Dikarya</taxon>
        <taxon>Basidiomycota</taxon>
        <taxon>Agaricomycotina</taxon>
        <taxon>Agaricomycetes</taxon>
        <taxon>Polyporales</taxon>
        <taxon>Phanerochaetaceae</taxon>
        <taxon>Phanerochaete</taxon>
    </lineage>
</organism>
<feature type="compositionally biased region" description="Gly residues" evidence="1">
    <location>
        <begin position="92"/>
        <end position="101"/>
    </location>
</feature>
<evidence type="ECO:0000313" key="3">
    <source>
        <dbReference type="EMBL" id="EKM59743.1"/>
    </source>
</evidence>
<keyword evidence="2" id="KW-0732">Signal</keyword>
<dbReference type="AlphaFoldDB" id="K5W719"/>
<evidence type="ECO:0000256" key="2">
    <source>
        <dbReference type="SAM" id="SignalP"/>
    </source>
</evidence>
<keyword evidence="4" id="KW-1185">Reference proteome</keyword>
<reference evidence="3 4" key="1">
    <citation type="journal article" date="2012" name="BMC Genomics">
        <title>Comparative genomics of the white-rot fungi, Phanerochaete carnosa and P. chrysosporium, to elucidate the genetic basis of the distinct wood types they colonize.</title>
        <authorList>
            <person name="Suzuki H."/>
            <person name="MacDonald J."/>
            <person name="Syed K."/>
            <person name="Salamov A."/>
            <person name="Hori C."/>
            <person name="Aerts A."/>
            <person name="Henrissat B."/>
            <person name="Wiebenga A."/>
            <person name="vanKuyk P.A."/>
            <person name="Barry K."/>
            <person name="Lindquist E."/>
            <person name="LaButti K."/>
            <person name="Lapidus A."/>
            <person name="Lucas S."/>
            <person name="Coutinho P."/>
            <person name="Gong Y."/>
            <person name="Samejima M."/>
            <person name="Mahadevan R."/>
            <person name="Abou-Zaid M."/>
            <person name="de Vries R.P."/>
            <person name="Igarashi K."/>
            <person name="Yadav J.S."/>
            <person name="Grigoriev I.V."/>
            <person name="Master E.R."/>
        </authorList>
    </citation>
    <scope>NUCLEOTIDE SEQUENCE [LARGE SCALE GENOMIC DNA]</scope>
    <source>
        <strain evidence="3 4">HHB-10118-sp</strain>
    </source>
</reference>
<feature type="compositionally biased region" description="Gly residues" evidence="1">
    <location>
        <begin position="140"/>
        <end position="163"/>
    </location>
</feature>
<feature type="compositionally biased region" description="Low complexity" evidence="1">
    <location>
        <begin position="130"/>
        <end position="139"/>
    </location>
</feature>
<protein>
    <submittedName>
        <fullName evidence="3">Uncharacterized protein</fullName>
    </submittedName>
</protein>
<name>K5W719_PHACS</name>
<dbReference type="RefSeq" id="XP_007391316.1">
    <property type="nucleotide sequence ID" value="XM_007391254.1"/>
</dbReference>
<dbReference type="EMBL" id="JH930469">
    <property type="protein sequence ID" value="EKM59743.1"/>
    <property type="molecule type" value="Genomic_DNA"/>
</dbReference>